<evidence type="ECO:0000313" key="1">
    <source>
        <dbReference type="EMBL" id="KAB2934840.1"/>
    </source>
</evidence>
<evidence type="ECO:0000313" key="2">
    <source>
        <dbReference type="Proteomes" id="UP000460298"/>
    </source>
</evidence>
<protein>
    <submittedName>
        <fullName evidence="1">Uncharacterized protein</fullName>
    </submittedName>
</protein>
<name>A0A833LYP2_9LEPT</name>
<proteinExistence type="predicted"/>
<comment type="caution">
    <text evidence="1">The sequence shown here is derived from an EMBL/GenBank/DDBJ whole genome shotgun (WGS) entry which is preliminary data.</text>
</comment>
<organism evidence="1 2">
    <name type="scientific">Leptonema illini</name>
    <dbReference type="NCBI Taxonomy" id="183"/>
    <lineage>
        <taxon>Bacteria</taxon>
        <taxon>Pseudomonadati</taxon>
        <taxon>Spirochaetota</taxon>
        <taxon>Spirochaetia</taxon>
        <taxon>Leptospirales</taxon>
        <taxon>Leptospiraceae</taxon>
        <taxon>Leptonema</taxon>
    </lineage>
</organism>
<accession>A0A833LYP2</accession>
<sequence>MFDFYGLKPSVKSRVYAPTILNNEGGFAECTECGSVYEKQKLKDVSLKIEGKSNGRLPDILLCGHWPLLIVSQRVAHEWREFPTVDADFFEARLYSGESLLPDKFFHVRINSKASLDFKRMNVAIRKVCKACGKVEFSKPTWEFGEPKIVEKTYHGEALFVLDHFEYSPICSKQILELVYKKKFTNFSFDPFISLFKIGGEEINLKTLFGKRNK</sequence>
<dbReference type="EMBL" id="WBUI01000002">
    <property type="protein sequence ID" value="KAB2934840.1"/>
    <property type="molecule type" value="Genomic_DNA"/>
</dbReference>
<dbReference type="Proteomes" id="UP000460298">
    <property type="component" value="Unassembled WGS sequence"/>
</dbReference>
<reference evidence="1 2" key="1">
    <citation type="submission" date="2019-10" db="EMBL/GenBank/DDBJ databases">
        <title>Extracellular Electron Transfer in a Candidatus Methanoperedens spp. Enrichment Culture.</title>
        <authorList>
            <person name="Berger S."/>
            <person name="Rangel Shaw D."/>
            <person name="Berben T."/>
            <person name="In 'T Zandt M."/>
            <person name="Frank J."/>
            <person name="Reimann J."/>
            <person name="Jetten M.S.M."/>
            <person name="Welte C.U."/>
        </authorList>
    </citation>
    <scope>NUCLEOTIDE SEQUENCE [LARGE SCALE GENOMIC DNA]</scope>
    <source>
        <strain evidence="1">SB12</strain>
    </source>
</reference>
<gene>
    <name evidence="1" type="ORF">F9K24_03425</name>
</gene>
<dbReference type="AlphaFoldDB" id="A0A833LYP2"/>